<keyword evidence="1" id="KW-0812">Transmembrane</keyword>
<gene>
    <name evidence="2" type="ORF">GLW05_00050</name>
</gene>
<comment type="caution">
    <text evidence="2">The sequence shown here is derived from an EMBL/GenBank/DDBJ whole genome shotgun (WGS) entry which is preliminary data.</text>
</comment>
<evidence type="ECO:0000256" key="1">
    <source>
        <dbReference type="SAM" id="Phobius"/>
    </source>
</evidence>
<keyword evidence="1" id="KW-1133">Transmembrane helix</keyword>
<evidence type="ECO:0000313" key="3">
    <source>
        <dbReference type="Proteomes" id="UP000468638"/>
    </source>
</evidence>
<dbReference type="Proteomes" id="UP000468638">
    <property type="component" value="Unassembled WGS sequence"/>
</dbReference>
<reference evidence="2 3" key="1">
    <citation type="submission" date="2019-11" db="EMBL/GenBank/DDBJ databases">
        <title>Genome sequences of 17 halophilic strains isolated from different environments.</title>
        <authorList>
            <person name="Furrow R.E."/>
        </authorList>
    </citation>
    <scope>NUCLEOTIDE SEQUENCE [LARGE SCALE GENOMIC DNA]</scope>
    <source>
        <strain evidence="2 3">22514_16_FS</strain>
    </source>
</reference>
<name>A0A6I4ZP07_9BACI</name>
<protein>
    <submittedName>
        <fullName evidence="2">Uncharacterized protein</fullName>
    </submittedName>
</protein>
<dbReference type="AlphaFoldDB" id="A0A6I4ZP07"/>
<proteinExistence type="predicted"/>
<evidence type="ECO:0000313" key="2">
    <source>
        <dbReference type="EMBL" id="MYL31995.1"/>
    </source>
</evidence>
<dbReference type="RefSeq" id="WP_160847325.1">
    <property type="nucleotide sequence ID" value="NZ_WMEQ01000001.1"/>
</dbReference>
<feature type="transmembrane region" description="Helical" evidence="1">
    <location>
        <begin position="6"/>
        <end position="32"/>
    </location>
</feature>
<sequence>MSFLYIGLIGFIGLLFFGSEGFVIGALVGMIWTTQSNRKRILELEDELYEFKYNRS</sequence>
<keyword evidence="1" id="KW-0472">Membrane</keyword>
<dbReference type="EMBL" id="WMEQ01000001">
    <property type="protein sequence ID" value="MYL31995.1"/>
    <property type="molecule type" value="Genomic_DNA"/>
</dbReference>
<accession>A0A6I4ZP07</accession>
<organism evidence="2 3">
    <name type="scientific">Pontibacillus yanchengensis</name>
    <dbReference type="NCBI Taxonomy" id="462910"/>
    <lineage>
        <taxon>Bacteria</taxon>
        <taxon>Bacillati</taxon>
        <taxon>Bacillota</taxon>
        <taxon>Bacilli</taxon>
        <taxon>Bacillales</taxon>
        <taxon>Bacillaceae</taxon>
        <taxon>Pontibacillus</taxon>
    </lineage>
</organism>